<feature type="compositionally biased region" description="Low complexity" evidence="1">
    <location>
        <begin position="18"/>
        <end position="27"/>
    </location>
</feature>
<proteinExistence type="predicted"/>
<evidence type="ECO:0000313" key="2">
    <source>
        <dbReference type="EMBL" id="EDQ99193.1"/>
    </source>
</evidence>
<accession>B0E1T1</accession>
<sequence>MGTTAPLKPKLRSRSSERLSSGTSSIGTGDGMISGGLGGGGTKFVDPLLLRRHQQSQEGLQVKMPMPKPVGKVPIGQLVAFFDGEKGGHRVGG</sequence>
<dbReference type="Proteomes" id="UP000001194">
    <property type="component" value="Unassembled WGS sequence"/>
</dbReference>
<dbReference type="KEGG" id="lbc:LACBIDRAFT_317445"/>
<evidence type="ECO:0000256" key="1">
    <source>
        <dbReference type="SAM" id="MobiDB-lite"/>
    </source>
</evidence>
<dbReference type="AlphaFoldDB" id="B0E1T1"/>
<feature type="region of interest" description="Disordered" evidence="1">
    <location>
        <begin position="1"/>
        <end position="38"/>
    </location>
</feature>
<dbReference type="RefSeq" id="XP_001890160.1">
    <property type="nucleotide sequence ID" value="XM_001890125.1"/>
</dbReference>
<dbReference type="EMBL" id="DS547170">
    <property type="protein sequence ID" value="EDQ99193.1"/>
    <property type="molecule type" value="Genomic_DNA"/>
</dbReference>
<gene>
    <name evidence="2" type="ORF">LACBIDRAFT_317445</name>
</gene>
<name>B0E1T1_LACBS</name>
<protein>
    <submittedName>
        <fullName evidence="2">Predicted protein</fullName>
    </submittedName>
</protein>
<dbReference type="HOGENOM" id="CLU_2400065_0_0_1"/>
<reference evidence="2 3" key="1">
    <citation type="journal article" date="2008" name="Nature">
        <title>The genome of Laccaria bicolor provides insights into mycorrhizal symbiosis.</title>
        <authorList>
            <person name="Martin F."/>
            <person name="Aerts A."/>
            <person name="Ahren D."/>
            <person name="Brun A."/>
            <person name="Danchin E.G.J."/>
            <person name="Duchaussoy F."/>
            <person name="Gibon J."/>
            <person name="Kohler A."/>
            <person name="Lindquist E."/>
            <person name="Pereda V."/>
            <person name="Salamov A."/>
            <person name="Shapiro H.J."/>
            <person name="Wuyts J."/>
            <person name="Blaudez D."/>
            <person name="Buee M."/>
            <person name="Brokstein P."/>
            <person name="Canbaeck B."/>
            <person name="Cohen D."/>
            <person name="Courty P.E."/>
            <person name="Coutinho P.M."/>
            <person name="Delaruelle C."/>
            <person name="Detter J.C."/>
            <person name="Deveau A."/>
            <person name="DiFazio S."/>
            <person name="Duplessis S."/>
            <person name="Fraissinet-Tachet L."/>
            <person name="Lucic E."/>
            <person name="Frey-Klett P."/>
            <person name="Fourrey C."/>
            <person name="Feussner I."/>
            <person name="Gay G."/>
            <person name="Grimwood J."/>
            <person name="Hoegger P.J."/>
            <person name="Jain P."/>
            <person name="Kilaru S."/>
            <person name="Labbe J."/>
            <person name="Lin Y.C."/>
            <person name="Legue V."/>
            <person name="Le Tacon F."/>
            <person name="Marmeisse R."/>
            <person name="Melayah D."/>
            <person name="Montanini B."/>
            <person name="Muratet M."/>
            <person name="Nehls U."/>
            <person name="Niculita-Hirzel H."/>
            <person name="Oudot-Le Secq M.P."/>
            <person name="Peter M."/>
            <person name="Quesneville H."/>
            <person name="Rajashekar B."/>
            <person name="Reich M."/>
            <person name="Rouhier N."/>
            <person name="Schmutz J."/>
            <person name="Yin T."/>
            <person name="Chalot M."/>
            <person name="Henrissat B."/>
            <person name="Kuees U."/>
            <person name="Lucas S."/>
            <person name="Van de Peer Y."/>
            <person name="Podila G.K."/>
            <person name="Polle A."/>
            <person name="Pukkila P.J."/>
            <person name="Richardson P.M."/>
            <person name="Rouze P."/>
            <person name="Sanders I.R."/>
            <person name="Stajich J.E."/>
            <person name="Tunlid A."/>
            <person name="Tuskan G."/>
            <person name="Grigoriev I.V."/>
        </authorList>
    </citation>
    <scope>NUCLEOTIDE SEQUENCE [LARGE SCALE GENOMIC DNA]</scope>
    <source>
        <strain evidence="3">S238N-H82 / ATCC MYA-4686</strain>
    </source>
</reference>
<dbReference type="InParanoid" id="B0E1T1"/>
<dbReference type="GeneID" id="6085814"/>
<keyword evidence="3" id="KW-1185">Reference proteome</keyword>
<evidence type="ECO:0000313" key="3">
    <source>
        <dbReference type="Proteomes" id="UP000001194"/>
    </source>
</evidence>
<feature type="compositionally biased region" description="Gly residues" evidence="1">
    <location>
        <begin position="28"/>
        <end position="38"/>
    </location>
</feature>
<organism evidence="3">
    <name type="scientific">Laccaria bicolor (strain S238N-H82 / ATCC MYA-4686)</name>
    <name type="common">Bicoloured deceiver</name>
    <name type="synonym">Laccaria laccata var. bicolor</name>
    <dbReference type="NCBI Taxonomy" id="486041"/>
    <lineage>
        <taxon>Eukaryota</taxon>
        <taxon>Fungi</taxon>
        <taxon>Dikarya</taxon>
        <taxon>Basidiomycota</taxon>
        <taxon>Agaricomycotina</taxon>
        <taxon>Agaricomycetes</taxon>
        <taxon>Agaricomycetidae</taxon>
        <taxon>Agaricales</taxon>
        <taxon>Agaricineae</taxon>
        <taxon>Hydnangiaceae</taxon>
        <taxon>Laccaria</taxon>
    </lineage>
</organism>